<evidence type="ECO:0000313" key="2">
    <source>
        <dbReference type="EMBL" id="MFI6503340.1"/>
    </source>
</evidence>
<feature type="chain" id="PRO_5046638137" description="Secreted protein" evidence="1">
    <location>
        <begin position="25"/>
        <end position="140"/>
    </location>
</feature>
<evidence type="ECO:0008006" key="4">
    <source>
        <dbReference type="Google" id="ProtNLM"/>
    </source>
</evidence>
<keyword evidence="3" id="KW-1185">Reference proteome</keyword>
<comment type="caution">
    <text evidence="2">The sequence shown here is derived from an EMBL/GenBank/DDBJ whole genome shotgun (WGS) entry which is preliminary data.</text>
</comment>
<protein>
    <recommendedName>
        <fullName evidence="4">Secreted protein</fullName>
    </recommendedName>
</protein>
<dbReference type="EMBL" id="JBITGY010000011">
    <property type="protein sequence ID" value="MFI6503340.1"/>
    <property type="molecule type" value="Genomic_DNA"/>
</dbReference>
<evidence type="ECO:0000313" key="3">
    <source>
        <dbReference type="Proteomes" id="UP001612741"/>
    </source>
</evidence>
<keyword evidence="1" id="KW-0732">Signal</keyword>
<feature type="signal peptide" evidence="1">
    <location>
        <begin position="1"/>
        <end position="24"/>
    </location>
</feature>
<dbReference type="RefSeq" id="WP_397089127.1">
    <property type="nucleotide sequence ID" value="NZ_JBITGY010000011.1"/>
</dbReference>
<evidence type="ECO:0000256" key="1">
    <source>
        <dbReference type="SAM" id="SignalP"/>
    </source>
</evidence>
<accession>A0ABW7Z590</accession>
<reference evidence="2 3" key="1">
    <citation type="submission" date="2024-10" db="EMBL/GenBank/DDBJ databases">
        <title>The Natural Products Discovery Center: Release of the First 8490 Sequenced Strains for Exploring Actinobacteria Biosynthetic Diversity.</title>
        <authorList>
            <person name="Kalkreuter E."/>
            <person name="Kautsar S.A."/>
            <person name="Yang D."/>
            <person name="Bader C.D."/>
            <person name="Teijaro C.N."/>
            <person name="Fluegel L."/>
            <person name="Davis C.M."/>
            <person name="Simpson J.R."/>
            <person name="Lauterbach L."/>
            <person name="Steele A.D."/>
            <person name="Gui C."/>
            <person name="Meng S."/>
            <person name="Li G."/>
            <person name="Viehrig K."/>
            <person name="Ye F."/>
            <person name="Su P."/>
            <person name="Kiefer A.F."/>
            <person name="Nichols A."/>
            <person name="Cepeda A.J."/>
            <person name="Yan W."/>
            <person name="Fan B."/>
            <person name="Jiang Y."/>
            <person name="Adhikari A."/>
            <person name="Zheng C.-J."/>
            <person name="Schuster L."/>
            <person name="Cowan T.M."/>
            <person name="Smanski M.J."/>
            <person name="Chevrette M.G."/>
            <person name="De Carvalho L.P.S."/>
            <person name="Shen B."/>
        </authorList>
    </citation>
    <scope>NUCLEOTIDE SEQUENCE [LARGE SCALE GENOMIC DNA]</scope>
    <source>
        <strain evidence="2 3">NPDC050545</strain>
    </source>
</reference>
<dbReference type="Proteomes" id="UP001612741">
    <property type="component" value="Unassembled WGS sequence"/>
</dbReference>
<name>A0ABW7Z590_9ACTN</name>
<sequence length="140" mass="16174">MWRVILMPVLLLGLTAGLGTPVQAEAVQHKKKLLVELRREGGFAGFDDRVRVYTNACVRLSRRTGPTVDKCLTKAEWRTLKYHLKRLKLGRSQARPQGADFLKYTLTYRKHRVSKYTLTKTWAPVVADLEKFLTKYWAPD</sequence>
<gene>
    <name evidence="2" type="ORF">ACIBG2_38565</name>
</gene>
<organism evidence="2 3">
    <name type="scientific">Nonomuraea typhae</name>
    <dbReference type="NCBI Taxonomy" id="2603600"/>
    <lineage>
        <taxon>Bacteria</taxon>
        <taxon>Bacillati</taxon>
        <taxon>Actinomycetota</taxon>
        <taxon>Actinomycetes</taxon>
        <taxon>Streptosporangiales</taxon>
        <taxon>Streptosporangiaceae</taxon>
        <taxon>Nonomuraea</taxon>
    </lineage>
</organism>
<proteinExistence type="predicted"/>